<dbReference type="Gene3D" id="1.20.5.5260">
    <property type="match status" value="1"/>
</dbReference>
<dbReference type="RefSeq" id="WP_397215692.1">
    <property type="nucleotide sequence ID" value="NZ_JBGFSN010000004.1"/>
</dbReference>
<proteinExistence type="predicted"/>
<comment type="caution">
    <text evidence="1">The sequence shown here is derived from an EMBL/GenBank/DDBJ whole genome shotgun (WGS) entry which is preliminary data.</text>
</comment>
<protein>
    <submittedName>
        <fullName evidence="1">Regulatory protein YcgZ</fullName>
    </submittedName>
</protein>
<evidence type="ECO:0000313" key="2">
    <source>
        <dbReference type="Proteomes" id="UP001611251"/>
    </source>
</evidence>
<accession>A0ABW7PUU8</accession>
<reference evidence="1 2" key="1">
    <citation type="submission" date="2024-08" db="EMBL/GenBank/DDBJ databases">
        <title>Pantoea ronii - a newly identified human opportunistic pathogen.</title>
        <authorList>
            <person name="Keidar-Friedman D."/>
            <person name="Sorek N."/>
            <person name="Leshin-Carmel D."/>
            <person name="Tsur A."/>
            <person name="Amsalem M."/>
            <person name="Tolkach D."/>
            <person name="Brosh-Nissimov T."/>
        </authorList>
    </citation>
    <scope>NUCLEOTIDE SEQUENCE [LARGE SCALE GENOMIC DNA]</scope>
    <source>
        <strain evidence="1 2">AA23256</strain>
    </source>
</reference>
<evidence type="ECO:0000313" key="1">
    <source>
        <dbReference type="EMBL" id="MFH8133580.1"/>
    </source>
</evidence>
<dbReference type="EMBL" id="JBGFSN010000004">
    <property type="protein sequence ID" value="MFH8133580.1"/>
    <property type="molecule type" value="Genomic_DNA"/>
</dbReference>
<organism evidence="1 2">
    <name type="scientific">Pantoea osteomyelitidis</name>
    <dbReference type="NCBI Taxonomy" id="3230026"/>
    <lineage>
        <taxon>Bacteria</taxon>
        <taxon>Pseudomonadati</taxon>
        <taxon>Pseudomonadota</taxon>
        <taxon>Gammaproteobacteria</taxon>
        <taxon>Enterobacterales</taxon>
        <taxon>Erwiniaceae</taxon>
        <taxon>Pantoea</taxon>
    </lineage>
</organism>
<dbReference type="Pfam" id="PF10798">
    <property type="entry name" value="YmgB"/>
    <property type="match status" value="1"/>
</dbReference>
<sequence length="82" mass="9431">MHQQRRTPEAGHEMAHYFDMTNNAIPTQQETLGQIVTEILRSGKSVDRKSICSKLLVRLEQVSDAEMEKHYHDLLALVLGRE</sequence>
<keyword evidence="2" id="KW-1185">Reference proteome</keyword>
<dbReference type="NCBIfam" id="NF040640">
    <property type="entry name" value="YcgZ_fam"/>
    <property type="match status" value="1"/>
</dbReference>
<name>A0ABW7PUU8_9GAMM</name>
<dbReference type="Proteomes" id="UP001611251">
    <property type="component" value="Unassembled WGS sequence"/>
</dbReference>
<dbReference type="InterPro" id="IPR024753">
    <property type="entry name" value="AriR"/>
</dbReference>
<gene>
    <name evidence="1" type="primary">ycgZ</name>
    <name evidence="1" type="ORF">ABU178_05230</name>
</gene>